<dbReference type="GO" id="GO:0005789">
    <property type="term" value="C:endoplasmic reticulum membrane"/>
    <property type="evidence" value="ECO:0007669"/>
    <property type="project" value="TreeGrafter"/>
</dbReference>
<evidence type="ECO:0000313" key="16">
    <source>
        <dbReference type="RefSeq" id="XP_028044344.1"/>
    </source>
</evidence>
<comment type="similarity">
    <text evidence="2 12">Belongs to the fatty acid desaturase type 1 family.</text>
</comment>
<evidence type="ECO:0000256" key="11">
    <source>
        <dbReference type="ARBA" id="ARBA00023160"/>
    </source>
</evidence>
<keyword evidence="9" id="KW-0443">Lipid metabolism</keyword>
<comment type="domain">
    <text evidence="12">The histidine box domains are involved in binding the catalytic metal ions.</text>
</comment>
<protein>
    <submittedName>
        <fullName evidence="16">Acyl-CoA Delta(11) desaturase-like isoform X1</fullName>
    </submittedName>
</protein>
<dbReference type="PANTHER" id="PTHR11351:SF31">
    <property type="entry name" value="DESATURASE 1, ISOFORM A-RELATED"/>
    <property type="match status" value="1"/>
</dbReference>
<keyword evidence="15" id="KW-1185">Reference proteome</keyword>
<evidence type="ECO:0000256" key="10">
    <source>
        <dbReference type="ARBA" id="ARBA00023136"/>
    </source>
</evidence>
<dbReference type="OrthoDB" id="10260134at2759"/>
<dbReference type="Proteomes" id="UP000504629">
    <property type="component" value="Unplaced"/>
</dbReference>
<dbReference type="GeneID" id="114253601"/>
<accession>A0A6J2KVX2</accession>
<evidence type="ECO:0000256" key="9">
    <source>
        <dbReference type="ARBA" id="ARBA00023098"/>
    </source>
</evidence>
<dbReference type="GO" id="GO:0006636">
    <property type="term" value="P:unsaturated fatty acid biosynthetic process"/>
    <property type="evidence" value="ECO:0007669"/>
    <property type="project" value="TreeGrafter"/>
</dbReference>
<comment type="cofactor">
    <cofactor evidence="12">
        <name>Fe(2+)</name>
        <dbReference type="ChEBI" id="CHEBI:29033"/>
    </cofactor>
</comment>
<proteinExistence type="inferred from homology"/>
<dbReference type="InterPro" id="IPR015876">
    <property type="entry name" value="Acyl-CoA_DS"/>
</dbReference>
<evidence type="ECO:0000313" key="15">
    <source>
        <dbReference type="Proteomes" id="UP000504629"/>
    </source>
</evidence>
<evidence type="ECO:0000256" key="5">
    <source>
        <dbReference type="ARBA" id="ARBA00022832"/>
    </source>
</evidence>
<organism evidence="15 16">
    <name type="scientific">Bombyx mandarina</name>
    <name type="common">Wild silk moth</name>
    <name type="synonym">Wild silkworm</name>
    <dbReference type="NCBI Taxonomy" id="7092"/>
    <lineage>
        <taxon>Eukaryota</taxon>
        <taxon>Metazoa</taxon>
        <taxon>Ecdysozoa</taxon>
        <taxon>Arthropoda</taxon>
        <taxon>Hexapoda</taxon>
        <taxon>Insecta</taxon>
        <taxon>Pterygota</taxon>
        <taxon>Neoptera</taxon>
        <taxon>Endopterygota</taxon>
        <taxon>Lepidoptera</taxon>
        <taxon>Glossata</taxon>
        <taxon>Ditrysia</taxon>
        <taxon>Bombycoidea</taxon>
        <taxon>Bombycidae</taxon>
        <taxon>Bombycinae</taxon>
        <taxon>Bombyx</taxon>
    </lineage>
</organism>
<evidence type="ECO:0000256" key="13">
    <source>
        <dbReference type="SAM" id="Phobius"/>
    </source>
</evidence>
<sequence>MQAQVSIKCMKPNAELEFLSKMFKKMFVFKNKIKWDSLLVISFYHIFGFYWCGKYAFPLKLGTFLFAYAMIVFSGIGITCGVHRLWTHRSYKVKAPMKFLLMACFCSSGQNSIYDWVRDHRLHHKFADTDADPHNVNRGFFFSHIGWLMMKKNESVLTKGKLIDMSDIESDSHLMFEHKYHNQLKILFCFLIPTLVNIFLVGEDWKCAVAWQCFIRYLYVLHSELTVNSLAHMYGYKPYNVNIEASENILVSVLTHGEGYHNFHHVFPFDFRAAETMDFFNISTKIIRTFEKIGWTYDLKQASPEMIEAARRKLGGDGSKAHN</sequence>
<feature type="transmembrane region" description="Helical" evidence="13">
    <location>
        <begin position="63"/>
        <end position="86"/>
    </location>
</feature>
<gene>
    <name evidence="16" type="primary">LOC114253601</name>
</gene>
<comment type="subcellular location">
    <subcellularLocation>
        <location evidence="1">Membrane</location>
        <topology evidence="1">Multi-pass membrane protein</topology>
    </subcellularLocation>
</comment>
<keyword evidence="10 13" id="KW-0472">Membrane</keyword>
<keyword evidence="7 12" id="KW-0560">Oxidoreductase</keyword>
<evidence type="ECO:0000256" key="12">
    <source>
        <dbReference type="RuleBase" id="RU000581"/>
    </source>
</evidence>
<evidence type="ECO:0000256" key="8">
    <source>
        <dbReference type="ARBA" id="ARBA00023004"/>
    </source>
</evidence>
<dbReference type="InterPro" id="IPR005804">
    <property type="entry name" value="FA_desaturase_dom"/>
</dbReference>
<dbReference type="PANTHER" id="PTHR11351">
    <property type="entry name" value="ACYL-COA DESATURASE"/>
    <property type="match status" value="1"/>
</dbReference>
<feature type="transmembrane region" description="Helical" evidence="13">
    <location>
        <begin position="33"/>
        <end position="51"/>
    </location>
</feature>
<dbReference type="KEGG" id="bman:114253601"/>
<evidence type="ECO:0000256" key="4">
    <source>
        <dbReference type="ARBA" id="ARBA00022692"/>
    </source>
</evidence>
<feature type="domain" description="Fatty acid desaturase" evidence="14">
    <location>
        <begin position="65"/>
        <end position="268"/>
    </location>
</feature>
<evidence type="ECO:0000256" key="2">
    <source>
        <dbReference type="ARBA" id="ARBA00009295"/>
    </source>
</evidence>
<dbReference type="CDD" id="cd03505">
    <property type="entry name" value="Delta9-FADS-like"/>
    <property type="match status" value="1"/>
</dbReference>
<keyword evidence="3 12" id="KW-0444">Lipid biosynthesis</keyword>
<dbReference type="GO" id="GO:0004768">
    <property type="term" value="F:stearoyl-CoA 9-desaturase activity"/>
    <property type="evidence" value="ECO:0007669"/>
    <property type="project" value="TreeGrafter"/>
</dbReference>
<evidence type="ECO:0000259" key="14">
    <source>
        <dbReference type="Pfam" id="PF00487"/>
    </source>
</evidence>
<keyword evidence="5" id="KW-0276">Fatty acid metabolism</keyword>
<evidence type="ECO:0000256" key="6">
    <source>
        <dbReference type="ARBA" id="ARBA00022989"/>
    </source>
</evidence>
<dbReference type="AlphaFoldDB" id="A0A6J2KVX2"/>
<reference evidence="16" key="1">
    <citation type="submission" date="2025-08" db="UniProtKB">
        <authorList>
            <consortium name="RefSeq"/>
        </authorList>
    </citation>
    <scope>IDENTIFICATION</scope>
    <source>
        <tissue evidence="16">Silk gland</tissue>
    </source>
</reference>
<keyword evidence="4 12" id="KW-0812">Transmembrane</keyword>
<evidence type="ECO:0000256" key="1">
    <source>
        <dbReference type="ARBA" id="ARBA00004141"/>
    </source>
</evidence>
<dbReference type="GO" id="GO:0005506">
    <property type="term" value="F:iron ion binding"/>
    <property type="evidence" value="ECO:0007669"/>
    <property type="project" value="TreeGrafter"/>
</dbReference>
<keyword evidence="8" id="KW-0408">Iron</keyword>
<evidence type="ECO:0000256" key="3">
    <source>
        <dbReference type="ARBA" id="ARBA00022516"/>
    </source>
</evidence>
<evidence type="ECO:0000256" key="7">
    <source>
        <dbReference type="ARBA" id="ARBA00023002"/>
    </source>
</evidence>
<keyword evidence="11 12" id="KW-0275">Fatty acid biosynthesis</keyword>
<name>A0A6J2KVX2_BOMMA</name>
<dbReference type="Pfam" id="PF00487">
    <property type="entry name" value="FA_desaturase"/>
    <property type="match status" value="1"/>
</dbReference>
<dbReference type="RefSeq" id="XP_028044344.1">
    <property type="nucleotide sequence ID" value="XM_028188543.1"/>
</dbReference>
<dbReference type="PRINTS" id="PR00075">
    <property type="entry name" value="FACDDSATRASE"/>
</dbReference>
<keyword evidence="6 13" id="KW-1133">Transmembrane helix</keyword>